<dbReference type="EMBL" id="QSIR01000009">
    <property type="protein sequence ID" value="RHD07009.1"/>
    <property type="molecule type" value="Genomic_DNA"/>
</dbReference>
<dbReference type="EMBL" id="QRIS01000018">
    <property type="protein sequence ID" value="RHG82995.1"/>
    <property type="molecule type" value="Genomic_DNA"/>
</dbReference>
<dbReference type="Proteomes" id="UP000284472">
    <property type="component" value="Unassembled WGS sequence"/>
</dbReference>
<comment type="caution">
    <text evidence="2">The sequence shown here is derived from an EMBL/GenBank/DDBJ whole genome shotgun (WGS) entry which is preliminary data.</text>
</comment>
<organism evidence="2 3">
    <name type="scientific">Mediterraneibacter gnavus</name>
    <name type="common">Ruminococcus gnavus</name>
    <dbReference type="NCBI Taxonomy" id="33038"/>
    <lineage>
        <taxon>Bacteria</taxon>
        <taxon>Bacillati</taxon>
        <taxon>Bacillota</taxon>
        <taxon>Clostridia</taxon>
        <taxon>Lachnospirales</taxon>
        <taxon>Lachnospiraceae</taxon>
        <taxon>Mediterraneibacter</taxon>
    </lineage>
</organism>
<protein>
    <submittedName>
        <fullName evidence="2">Uncharacterized protein</fullName>
    </submittedName>
</protein>
<evidence type="ECO:0000313" key="1">
    <source>
        <dbReference type="EMBL" id="RHD07009.1"/>
    </source>
</evidence>
<name>A0A414UUD3_MEDGN</name>
<accession>A0A414UUD3</accession>
<dbReference type="Proteomes" id="UP000283981">
    <property type="component" value="Unassembled WGS sequence"/>
</dbReference>
<evidence type="ECO:0000313" key="4">
    <source>
        <dbReference type="Proteomes" id="UP000284472"/>
    </source>
</evidence>
<reference evidence="3 4" key="1">
    <citation type="submission" date="2018-08" db="EMBL/GenBank/DDBJ databases">
        <title>A genome reference for cultivated species of the human gut microbiota.</title>
        <authorList>
            <person name="Zou Y."/>
            <person name="Xue W."/>
            <person name="Luo G."/>
        </authorList>
    </citation>
    <scope>NUCLEOTIDE SEQUENCE [LARGE SCALE GENOMIC DNA]</scope>
    <source>
        <strain evidence="2 3">AM21-18</strain>
        <strain evidence="1 4">AM32-6</strain>
    </source>
</reference>
<sequence length="62" mass="7520">MYFIRKKTDPDKPFFTVDWRRGKIVQCQGKGRIRYPQEMVEFVHYAEEKLRLLKGEEEKKAA</sequence>
<evidence type="ECO:0000313" key="3">
    <source>
        <dbReference type="Proteomes" id="UP000283981"/>
    </source>
</evidence>
<evidence type="ECO:0000313" key="2">
    <source>
        <dbReference type="EMBL" id="RHG82995.1"/>
    </source>
</evidence>
<gene>
    <name evidence="2" type="ORF">DW243_10905</name>
    <name evidence="1" type="ORF">DW812_07825</name>
</gene>
<proteinExistence type="predicted"/>
<dbReference type="AlphaFoldDB" id="A0A414UUD3"/>